<protein>
    <submittedName>
        <fullName evidence="3">DNA double-strand break repair Rad50 ATPase</fullName>
    </submittedName>
</protein>
<gene>
    <name evidence="3" type="ORF">PAPYR_7345</name>
</gene>
<organism evidence="3 4">
    <name type="scientific">Paratrimastix pyriformis</name>
    <dbReference type="NCBI Taxonomy" id="342808"/>
    <lineage>
        <taxon>Eukaryota</taxon>
        <taxon>Metamonada</taxon>
        <taxon>Preaxostyla</taxon>
        <taxon>Paratrimastigidae</taxon>
        <taxon>Paratrimastix</taxon>
    </lineage>
</organism>
<dbReference type="InterPro" id="IPR011030">
    <property type="entry name" value="Lipovitellin_superhlx_dom"/>
</dbReference>
<evidence type="ECO:0000256" key="1">
    <source>
        <dbReference type="SAM" id="MobiDB-lite"/>
    </source>
</evidence>
<feature type="region of interest" description="Disordered" evidence="1">
    <location>
        <begin position="386"/>
        <end position="405"/>
    </location>
</feature>
<dbReference type="PANTHER" id="PTHR16897">
    <property type="entry name" value="OS10G0105400 PROTEIN"/>
    <property type="match status" value="1"/>
</dbReference>
<evidence type="ECO:0000256" key="2">
    <source>
        <dbReference type="SAM" id="SignalP"/>
    </source>
</evidence>
<dbReference type="Gene3D" id="1.25.10.20">
    <property type="entry name" value="Vitellinogen, superhelical"/>
    <property type="match status" value="1"/>
</dbReference>
<keyword evidence="2" id="KW-0732">Signal</keyword>
<keyword evidence="4" id="KW-1185">Reference proteome</keyword>
<feature type="region of interest" description="Disordered" evidence="1">
    <location>
        <begin position="708"/>
        <end position="769"/>
    </location>
</feature>
<dbReference type="SUPFAM" id="SSF48431">
    <property type="entry name" value="Lipovitellin-phosvitin complex, superhelical domain"/>
    <property type="match status" value="1"/>
</dbReference>
<dbReference type="Proteomes" id="UP001141327">
    <property type="component" value="Unassembled WGS sequence"/>
</dbReference>
<evidence type="ECO:0000313" key="4">
    <source>
        <dbReference type="Proteomes" id="UP001141327"/>
    </source>
</evidence>
<evidence type="ECO:0000313" key="3">
    <source>
        <dbReference type="EMBL" id="KAJ4457265.1"/>
    </source>
</evidence>
<comment type="caution">
    <text evidence="3">The sequence shown here is derived from an EMBL/GenBank/DDBJ whole genome shotgun (WGS) entry which is preliminary data.</text>
</comment>
<feature type="signal peptide" evidence="2">
    <location>
        <begin position="1"/>
        <end position="24"/>
    </location>
</feature>
<sequence>MIRRAHLVLIGSLVLFSFIGRAFSASTDFLRYSFEAETHGLAYGQQVRRPDEFTIDYHSVDVRFLSNFSAPTAEFRILTPRLYSGEPLALQPGQEDVVSDIPAHIFAEFSSTTGLCTRVWYPDGAAPFGEATVKQLVSLFEHRLPPLTSGGSGQGGIPTLYRSVDTGPQGQAAVHYRAQWAEAEPGSGSNGPPLLRLARASSHRKGTHMRTTVLTNQLLGPCPLPHASNAAAARVLVPREAEAAQMVRFAVDTALQQLVGVPMGPEDATLALDGAAQANGPPVDPEELYGREEALLAQTTADLPAGMERLTRMRGRAALRLVDGPGMNSLLAPELQLAAASDPNAHWMELPRPAHAANHNTINGRPRLGAALRRLGFRDEGLAIRPKARDPARNGLAEGAEPPADEELEAQAAAFAANGAPWAAGLSLEQMMAAATEGDDKLAEGWAHLERSAPPGPALPSSLPRGWDGWPGPLHDGALGLPSPACVAALGGGGAAVRGCRCADLLRLSNQAEGISPLDQNTSYCFADMQKFFAADPRGSRMACRLLELVALGRPRSAVELARFDAALGLLSALGTPTAQRCVAGLLSAEHPANGGLEEPHLRQLVLTMHTLGAGTQRPTRELVAALEALQARALEEDRAAEERARDWEARRRDLLARAPSISAALRALDPQLAAAGANADPTQPTPLSEAYATVIDQAFYDGHRADRRAGDVEGPEAVLTDPDRPLDAPGRANGNPNAANDGVPPPLPPQRRADPVPRAPKHVGGGPAPYWPYKGTAPTVAEVKAMMNTAPEAYEGDESELGSRGRAQRALPLSGLAGLALGSHLHDRMAAVRLRHLARVAIAHQRVEALRAANANEVDAEALAADDFYQWPLPLPAADATNANGSPAPADRQLANEAVPELAGLDEFTRQAYARLAARAREACRPGVDLYQCTGALAALGNAGPLPAEVSGLLLPLAGHRAPEMRTAALFALRRAVAWAPRPVVKALLEAYADGHEYEPVRMSALEALRNAAKDLAAQTAEALDQAVARGELAEGEVALRAHPALGAVDDAVRGLLGRHVANMRRAQRTGGLTRLPSGDLEMATGVLANETSLVSMSLSFLGDLQRTSAMPFHLGRSLRAALLELGGEELAGLGAAHLPADLANHPRVKTAGLAAPRDATRYGFTDRDLADLLALMERPEHYDYDRAARSVMARLEALMAHPIPSPDNEDQEGEADDPQLRADRQRLYAALKERVGRPAAANGLGPDFTGRTLVGIEFTGGFIRDYMKSLGNHKVGAEAGLLLRDQARFMAGLFGVLFDANAENVAQGKLYALIVDITLFEGRGQFAGGFSWKSPFASLESIVGKIFEVLAPLQALLGRTVGTFMDKAVPLVDLVDLWIRRAKTGVEGFFKFAENCDPLDPITKAPLPTLRCLFSAFAWPGHLLPVWLTGPDHLLPVWLTCSPFGVALMGKAFEKYANGTRAKMLPYVGRLNTTVSMIVTGFDKIDKGLQQADRLTAILSDGELFSGWLQQQIKPITDRVFNMSSGLRTVKKVLDVVGMVQDVVAQVDMDGLPAVTDASQLQLDGLIAGYTEDAFQMSRDAIATVRLRAANLSEAPMGNLTAFSTQMSLAAALKVAVLANPLAVCQAQYAPLLLYGNESGAVLLDAIGQVQAFLAGMDALLTQLEPSLDKADAVMAKMDQFAKLMNYVGPVLDIFMSAEGSLDDLDGLMDSLLTQAVGAAGSFLQTALNGVIQNVTKRYVAPFLVNTTLAIVKSLKLNSSSELTTFVGVFSTSIQNCLTNLSSWLISEVTTNFKGVDSIGPIVSSLVSQLGAKVQDTVMRTIVGETLGYVKQRLTAVATAQINKMTATANGAIATVSAEILAVTKNRMLAATFDSTVRVLADPNRLQSFFTKLINDFNGLNSITSLWDDLYSGLIAPVRARFDTLGQEIKTNLTLAAKESLMFVINATLAKADPLLVKLTSAAETRIAVLTKSTELGALGGAALRDVLDTKSLEPFFSKLLDAILGTGPSSFQDVYDALVVEYTQRIEVGVIERVRTNLTAIAKRFLQGQFAKWQTGMTAALDKLLLPAQAFILRQTGSDVLANFFVSSVREFAQPAVITDFLGRLIDRFDFKSSLGAIYRATVDDFTATAKGHLSQASQNFMSNLTATARTFVLSLLEPRLANFSLMIDGALGSARGWINKTTGSTALTQAFEGAVRSVVSVDRVRAFVVGFMDDFMAHPTDIVAIFLTRGKAFLKDTQDSVVTYLKVNMTQLAKDMMRSGVSSLMGKADAKIDQLATLAYRQLLNVTGSETVASAFDGVMRGLLQPSALLPLLDEFVDSFRVDMLLSTSGLAQFPTMLEGLASNFIDLGKGALNNLKVQILRNMTRWARTAASGRVEKLVNISTVALNATLAKSRASIQKLVGEKAKDLTEGLEYAIRATLTPEAIRGFLLGLVDQAAGWIERQLGIAARTNGIFDGLGGLIEGQVQPRLVAFVDEKVPLIKEALLQWVLDFAKNGLNRIGDILGPAASRQLPVLMSRAMGSLRAVGSVGSEMAPAVEGLLVGAIGDPAARVRSVIGALADSLNLEEPILDQMQAALANVWAEIKGQLAQLGDTLAANATQQARTLLYPTIYGIAARATDTLNGLIMRSSEAVRAAVPSEAVVGLYQEALAGLIAPDDLTALFLDALEGLTLGGQSLEEALLGNLAQYGARVKTQLLTNVRTSLTSSLNESLTARAVTLAAALDTSFAQALSAALGPLRLQAAQGQALAGQMVAQAERILGAGLVSGDQVVALVQTACSTFVLPLPGDSGFDLEGALGDVKEAVAGILEDTRLMAAASLDAAMAAIQNAAVGLVRAAFAQAWNVSDAVALLAPAQDLLANATSRAQTALQTWLEGSMELSGVPIPVAFNGAQPWLPSAFAPTAALTADLLAGLRAGLQGALGEDSVRGAMGEIAAVVGPQSLGDLQGALATAFDQATAKARRPPTTLALAGLVSSLEGRLAGQLRATLQYTAAASLATLNQTRDRVAAAAKSRVVALTASVALGNQVADAVRTLFSRETVATLEEDIAACLAPLGAVVQVNETFTWAQGRTALRAATITAAQCIYEEVQWAGLDAASALEDAFATILAERVEWSRGQLAAFVAPFSASAPTRFEGAVGRIQDQIADLLAASDPAANATGPAGRVLAANVTAATVADLGDILNATLLNAGPLAAQLQTALQNMTDLWPATLPTPAGSVAAGLGVVAPTLLEGYFGRLVADFATFESLPALAQSLAGTAIATARMRAIALGGEAVRLRLLAQTEAAIAAYEDTLVDLLEDALGRLSGRLQARGLPEGSVAALEGLLRAQVDTTRAALCLRALAGRLGEVSALYAPLDGPALVARVTPAGANGLITAASELVALVNGSVQAALEGLVTAQLRASFVGPLEALLLGAGGSAALQDARQEAADLGIDVPAAFETALREVLADALGLARAAAGNFSVYVQLFHEADVGGYGALGTLVADLAAVGPLGQQAPAAGYVALWNRTRAENAAEGGADLAAGLPASPTATLGGGGGATLDMASFAGVDELVRAAVGEAAGLTNTSTALDRFWAGLQGLDALLADGSLLGLRAAMGAALREEELGRTVAGLVAVQMPNLTDILGDLLASATGLEADILPALRVGATAFMQLMGLADPDPDRAAAGMDIEGSFDWLLGQLLQRDLVATVSAQVAQKFGFISKIAPAVLQIIQNLIPLGDSPLGAKASGALGQIAEAFQLADSNTVGALMAQANAANGDEPQTGFSVTAFSGKVQVGLSSSLGVTPSSIMGAGQTHIPSLDFMSAVTRLFEGDVVDNLVSSLSGGLEVGKLLDMGRSLVTLLANKLLTSADRPSPSPPGPACTHLSTRVLIGVEPRMDALFVKAHGLVFNATHSDLAADLLDGALRTAVDPSRVTGFFSQLVEGLLHPGSFVETLMASLRDLATDTKDDMIGFLRVNVTGRIKDELSGYVMTAVSNSSGFLQTGLVTLQTKLANITGSPEGAAVLVGALNMTLYDADDLLDALFGFLETVRLDGSILDQASDMLMEKVVPPLLDRAKTLGKELLAVLVDKLRDKVVGGLDSALGLLVTKVTAATNASNSVHVGQLALQTHLPGHSGENALFAVNTTLVLATAREALVRAAGQLVTTEDLLAFLDPVTESLYALDFDGLPGLLLSQAKTLGLTAARRLETILRTNLTEWAKATLLKPHLANLISNATARGRAAVESMSAKLVNMSVPEAYVAKFAEAVRPYLTNDQQLEDMANALLDSFQLPSLGLFMATNADPIDGLLSRLQNIGLTALRDPLAAVRALGAEAKTTLLPLAQTALRNLWSSQRPALQRRVNTFAQNVSRSAALGPFMGPVVGSAMSAALDLSQLDGFVGALVDTLDTPDQLAAAITAQLPALGERLKARALAYATGTLATLLEPRLAPLGALAAANTTAASQAALAEMSGWLVSRTGDATLAASMRAVVEPLLVPARTQALLANLTACYRAALPVAGSSLQPDAWQAILPCMEGRLTAFAAEAQAGTQAAAEAHYALLKTQTQDWLGPQYAQARSAATDLFAQAEAGLRTDVAALVDPAMSGAEVAALVTRVGEAAQAVLSNASSAEAPLPLFVAGLLDDPRVLAQVLPARLESLYARVASASLHTLRTAAAGRALEDLATIEADALAALDDLDGRDAAIAQARADLAAALVALSPDTAVRDEAALAQTVLAPALDGFEALMDDALSADQVRLFFGGLRDDARLAETVLAGARDRSLGLVTPPDALAEAGLPDLEPAQAAAALAGLVGSAYAAVESRFVGPMAADLTRIGQQAAQALGADTVDVARVLRANCTALIASYYLRQAQGQALADQLAANLTAYAVLVNAEVAPFQQMVRIHARADWLQGAGLAGIQGIMAHWAALGDLVPRTLGTAVRYDEYRGLVASLQANVTAATELIAALFGGNLDGFLGSGTAAQSGLLRALIGTDNLVELAVTRLSGAALDLGAYVWPMLREVLGVDELLAQARSVWEAFKAHALSVFPGGTSGTNPVTSVLGQLVSVDTVLAPIRNLTKILGPIQTIVTNMLTSGVQTALAGGGTAGFDLRAMADQMIGTLRQALGIDRWERRFDDLRLLFTDIAAFATPARLQGLIGDAVALADAAGTSPETQRMLTRGLELAAYFATHAREMVDVKYWQKLASDALSKFTGLMDTVSSGGFADLVQSLLQSDIVRMAASKVSGNLTKYLDMGLYFVELWKNLTRADEIDSQSAAYDKTAGGLTSIGAQVQNLLRSLTDPETMKKVTNSLMTNFPVADFMPYVQKLRPSTTIYMPLLLAVVRWLQVLNNMTANSDLVKIGQNFFSNVSKYLNISGDFMAMVDKGVTPAAVKKLFVTWAKTMATSPEVLATVEKYLTQGNHTKLAGMISKYRQSFVKNVGNMTDLVRSPSHPGDLDDGRPVQDACSRNRLPPLPPQNQVNKTATQQVKQVATAVAKAAFKALDEILFRSTDLKSYLNTKLDLVGLVDGLIANQTTLLMGYAEQLTRNLSRVALGPIQNSSIVGVIKQVVGAMDAVLPEVVNITDTASRMMSAVPSDFPAKDSMASFLGKVKEIVGTVVEWRKKMGNVNNKTSDFIDFSLLLVPLNRTIQDLIRNSLGGVLTQPLKDFQNMIVTFVAEDMHLEDLRTWVLEMKNKAIEFVNSGLEKLTSMVTDAVVPPVQAASNAIKDAIATAMSPFKEMLGFLKSILGMAGANEYLEDGTNRIYHLRVAFGRSDIARLRALMATVRAELAPFQKLYAPKVPGYLSSLPAVSLELQHQCGTLTTLLAAGVVTNGTGTSSTGTLAAGASRSPSIGTAFASRLRAATSSLLDLMVPLDEAAAPVRGPNATLLWTMASHFDTQVEGRLLVPLTDGLQNVDVYRRNFTEVMRPALEAFVTGLKSLGPLNTILDVLADPLSALDGIKPLHDFIVDKFRYIHIAVDQIKTVFDKVKEYGHIEQVKQVVAVVNGVIGASDVARKQLPDMVAAFLKGTGLADLLKPIKGYLQTFSGVIKGPVNSFLEIVQMIIGKIRQVFSWLDFGLEKPALAAPATIPQCSADLCMHTLPRSIDLYKDYLFMIKYLHFADLAYGSMDWYGIDGFTSVPRALTLPGLWDGHVPQGVGTMKINNKDEWIVQYYQGGRRLSTPHPSILAFMGPKDGALKKLISLYDPEGRPFANAHGMLVVKDFVYVMNGTGHMCQYNTSIIRTLRMAGGPPSAATAGAMYRLDVSPGGPLAFQDDEKEPMLWAADSHEAGHADVPTHHGTSVRSTLGWMVGYPLGPSGEMTATATYQVHYVGPDVRGISFVKQLGFEYVVLTRCFNRPGRCTMQFHNFTYEATTAQLPGGQSIAGCGVFSKSSNMQSVGVPSGAEGLCPVGTGEDLLVAFSSSASDFFQTVKWSLGDNEDRLQIARVPILRTVKPTVTANVIKLVIAMKEYVNKPAIPYKFDNDDQKQPGARDAPAKEKGNTPKVPMTFFQYEYNFVIVVVPCDIGVTLRGAFKVGLSMGLDLGQLSALPCRVSRLKTALTPFNPLRPDLQEISASVIPTFAFIIEFEGAASLKIFRVGIGIRCTIMETSLIPIASVRFWTRPPTVCLQLDVEFIPLQVEVYVFIEFKLCIGCKFWVFGVRCWINYCGKLSFTILRLRTPTFRYTIFKICFGSGTPVGPGPGKLEASQTALHTVSAKWSFGDEKPKSGGIARLQVHHYMLCVGSTPGSDDLMAWQNMEGETSGTLDGVPLPNWPMGAVAYVTAKGVTMTGGYDTVSIPINASDHEPTWDSYACPRYIPVPDTFNVSLPRDPAVIRLMLMLGTAPDLVRDSLLAHLPAASWGAEPQLLPLRATSSTVLADDIVGSMTFETPNIPTRYAFRDLDLAHGSTSYVTVRAYTNYSVESVMRSPVTVDTTPPRLELAEGPLGLMDDPERDPWWYNTNLRFQGHPAVLEEPESELVPKLTVRVYAEYNGEYLLDLASYYPWRPAEGEWAATPAEVIPQGTMIYSHVTATNIIDLTAEATSPGQMYDSKWPTVDYLYDGLPVGDEQIATDAQAQTETDHYSVHFCVYDKETGISNVSVALSTRQSPLLAPDLVDWVPFNLTADEFGASDYCNVITFTQLAMVPNHKYYALLRVSDRAGHTTTDSSTGLVIDQEPPTPGTVYDGYLRDFNETASSTQYPVTWVDFRDNYFLKTYYVGLGTACGRYDALNMSEAGPVLSTVLQGLDLQHGVRYYATVTAEDLVGNRAAACSDGLLVDLTAPLAPAGGAGAGGDGGGLAVVAEDLDPADLATGGGQGHYTQASTEAVLARWEPCTDPETGIASYELALGTVALGTDAAPFTYQGDAGPDLPDPLAVLVDTTAPALSELAFAATVTTHVRLRWRVAEPEARIASSRVHVSVRCDTFTGHHLAARLNGTADLSPLADWRNTTATTGDDAATAQQPQPLLQASNHTFAADLTLALSAALQPGVRVCDGRYLDYLPTGRFVPVYWARAVDPQAAEQLVELLTDDGAGAWAASWRPRCSSWRTPPGRRPPSAGGLAACLAEGRNWTAVAAGAGAGQLPAGFDRAAQCTAGALAGCPGASASATAYHGCGPAPAVVAAAVVTSTRASDAHFFTGLGLADGYYGAADHHQPAGHADPDRGRLAGAAAAYDPTTAEHVAAELDWVRLPQALMWSGVADPESGLLTVELGLHEAARAELGHFPADRWQHNASDFVPSASRGYRRLGRWATLSFSRVFCVDYSGPAVAMAVVVTATDEANAEGVTLVATIRDPDSGLREVLVGLGTNPGLPTWCPWGPHSHR</sequence>
<proteinExistence type="predicted"/>
<feature type="chain" id="PRO_5045206361" evidence="2">
    <location>
        <begin position="25"/>
        <end position="7794"/>
    </location>
</feature>
<accession>A0ABQ8UIM0</accession>
<name>A0ABQ8UIM0_9EUKA</name>
<feature type="compositionally biased region" description="Low complexity" evidence="1">
    <location>
        <begin position="729"/>
        <end position="743"/>
    </location>
</feature>
<dbReference type="EMBL" id="JAPMOS010000051">
    <property type="protein sequence ID" value="KAJ4457265.1"/>
    <property type="molecule type" value="Genomic_DNA"/>
</dbReference>
<reference evidence="3" key="1">
    <citation type="journal article" date="2022" name="bioRxiv">
        <title>Genomics of Preaxostyla Flagellates Illuminates Evolutionary Transitions and the Path Towards Mitochondrial Loss.</title>
        <authorList>
            <person name="Novak L.V.F."/>
            <person name="Treitli S.C."/>
            <person name="Pyrih J."/>
            <person name="Halakuc P."/>
            <person name="Pipaliya S.V."/>
            <person name="Vacek V."/>
            <person name="Brzon O."/>
            <person name="Soukal P."/>
            <person name="Eme L."/>
            <person name="Dacks J.B."/>
            <person name="Karnkowska A."/>
            <person name="Elias M."/>
            <person name="Hampl V."/>
        </authorList>
    </citation>
    <scope>NUCLEOTIDE SEQUENCE</scope>
    <source>
        <strain evidence="3">RCP-MX</strain>
    </source>
</reference>
<dbReference type="PANTHER" id="PTHR16897:SF2">
    <property type="entry name" value="OS03G0226600 PROTEIN"/>
    <property type="match status" value="1"/>
</dbReference>